<dbReference type="PANTHER" id="PTHR13627">
    <property type="entry name" value="FUKUTIN RELATED PROTEIN"/>
    <property type="match status" value="1"/>
</dbReference>
<dbReference type="AlphaFoldDB" id="A0A8T1WJ30"/>
<feature type="transmembrane region" description="Helical" evidence="1">
    <location>
        <begin position="24"/>
        <end position="44"/>
    </location>
</feature>
<dbReference type="Proteomes" id="UP000693981">
    <property type="component" value="Unassembled WGS sequence"/>
</dbReference>
<dbReference type="PANTHER" id="PTHR13627:SF33">
    <property type="entry name" value="LICD FAMILY PROTEIN"/>
    <property type="match status" value="1"/>
</dbReference>
<proteinExistence type="predicted"/>
<accession>A0A8T1WJ30</accession>
<keyword evidence="1" id="KW-1133">Transmembrane helix</keyword>
<comment type="caution">
    <text evidence="2">The sequence shown here is derived from an EMBL/GenBank/DDBJ whole genome shotgun (WGS) entry which is preliminary data.</text>
</comment>
<name>A0A8T1WJ30_9STRA</name>
<reference evidence="2" key="1">
    <citation type="submission" date="2021-02" db="EMBL/GenBank/DDBJ databases">
        <authorList>
            <person name="Palmer J.M."/>
        </authorList>
    </citation>
    <scope>NUCLEOTIDE SEQUENCE</scope>
    <source>
        <strain evidence="2">SCRP23</strain>
    </source>
</reference>
<keyword evidence="3" id="KW-1185">Reference proteome</keyword>
<evidence type="ECO:0000313" key="3">
    <source>
        <dbReference type="Proteomes" id="UP000693981"/>
    </source>
</evidence>
<dbReference type="InterPro" id="IPR052613">
    <property type="entry name" value="LicD_transferase"/>
</dbReference>
<sequence>MEVNFNYEQEQTIVKHTSRGKFRFSAIVALAILVFGLLLFGLAVEVVSLPPTPVSFFQDFDQSCSPGAVNVSEVKYHSDHEYYSVLKSSPLRHPPIFTGHHKFLCGGRNLKRNKQHTFSYCLPISGQKDAEFCAGADRLDLLKIKVPGTICHASVLHMLLVEVYEELQAAGRNPLIAYGSLLGAVREEGIIPFTEDADIAYSGKLLVHDQLQIALWRKGYHLFFKNVWRVCVAPTHPLAAILFDPSLPITKNYAVPYLDLYAMSRKTHSDEWKMQEMNHVNGSDTLPDDKIRPFSQVVINGQQFNTVHDPEYVLKRMYGDDYWIPKPKQ</sequence>
<dbReference type="EMBL" id="JAGDFL010000348">
    <property type="protein sequence ID" value="KAG7391943.1"/>
    <property type="molecule type" value="Genomic_DNA"/>
</dbReference>
<protein>
    <submittedName>
        <fullName evidence="2">Uncharacterized protein</fullName>
    </submittedName>
</protein>
<evidence type="ECO:0000313" key="2">
    <source>
        <dbReference type="EMBL" id="KAG7391943.1"/>
    </source>
</evidence>
<dbReference type="OrthoDB" id="444255at2759"/>
<keyword evidence="1" id="KW-0472">Membrane</keyword>
<evidence type="ECO:0000256" key="1">
    <source>
        <dbReference type="SAM" id="Phobius"/>
    </source>
</evidence>
<keyword evidence="1" id="KW-0812">Transmembrane</keyword>
<organism evidence="2 3">
    <name type="scientific">Phytophthora boehmeriae</name>
    <dbReference type="NCBI Taxonomy" id="109152"/>
    <lineage>
        <taxon>Eukaryota</taxon>
        <taxon>Sar</taxon>
        <taxon>Stramenopiles</taxon>
        <taxon>Oomycota</taxon>
        <taxon>Peronosporomycetes</taxon>
        <taxon>Peronosporales</taxon>
        <taxon>Peronosporaceae</taxon>
        <taxon>Phytophthora</taxon>
    </lineage>
</organism>
<gene>
    <name evidence="2" type="ORF">PHYBOEH_006536</name>
</gene>